<proteinExistence type="predicted"/>
<evidence type="ECO:0000313" key="3">
    <source>
        <dbReference type="Proteomes" id="UP000034350"/>
    </source>
</evidence>
<keyword evidence="3" id="KW-1185">Reference proteome</keyword>
<comment type="caution">
    <text evidence="2">The sequence shown here is derived from an EMBL/GenBank/DDBJ whole genome shotgun (WGS) entry which is preliminary data.</text>
</comment>
<gene>
    <name evidence="2" type="ORF">AAJ76_720004795</name>
</gene>
<protein>
    <recommendedName>
        <fullName evidence="1">ISXO2-like transposase domain-containing protein</fullName>
    </recommendedName>
</protein>
<dbReference type="RefSeq" id="XP_024330176.1">
    <property type="nucleotide sequence ID" value="XM_024476340.1"/>
</dbReference>
<reference evidence="2 3" key="1">
    <citation type="journal article" date="2015" name="Environ. Microbiol.">
        <title>Genome analyses suggest the presence of polyploidy and recent human-driven expansions in eight global populations of the honeybee pathogen Nosema ceranae.</title>
        <authorList>
            <person name="Pelin A."/>
            <person name="Selman M."/>
            <person name="Aris-Brosou S."/>
            <person name="Farinelli L."/>
            <person name="Corradi N."/>
        </authorList>
    </citation>
    <scope>NUCLEOTIDE SEQUENCE [LARGE SCALE GENOMIC DNA]</scope>
    <source>
        <strain evidence="2 3">PA08 1199</strain>
    </source>
</reference>
<dbReference type="AlphaFoldDB" id="A0A0F9Z9D0"/>
<dbReference type="OrthoDB" id="2194394at2759"/>
<accession>A0A0F9Z9D0</accession>
<dbReference type="Pfam" id="PF12762">
    <property type="entry name" value="DDE_Tnp_IS1595"/>
    <property type="match status" value="1"/>
</dbReference>
<dbReference type="GeneID" id="36321293"/>
<dbReference type="InterPro" id="IPR024445">
    <property type="entry name" value="Tnp_ISXO2-like"/>
</dbReference>
<dbReference type="InterPro" id="IPR053164">
    <property type="entry name" value="IS1016-like_transposase"/>
</dbReference>
<name>A0A0F9Z9D0_9MICR</name>
<organism evidence="2 3">
    <name type="scientific">Vairimorpha ceranae</name>
    <dbReference type="NCBI Taxonomy" id="40302"/>
    <lineage>
        <taxon>Eukaryota</taxon>
        <taxon>Fungi</taxon>
        <taxon>Fungi incertae sedis</taxon>
        <taxon>Microsporidia</taxon>
        <taxon>Nosematidae</taxon>
        <taxon>Vairimorpha</taxon>
    </lineage>
</organism>
<feature type="domain" description="ISXO2-like transposase" evidence="1">
    <location>
        <begin position="1"/>
        <end position="101"/>
    </location>
</feature>
<dbReference type="VEuPathDB" id="MicrosporidiaDB:AAJ76_720004795"/>
<dbReference type="PANTHER" id="PTHR47163:SF3">
    <property type="entry name" value="PROTEIN CBG18017"/>
    <property type="match status" value="1"/>
</dbReference>
<dbReference type="Proteomes" id="UP000034350">
    <property type="component" value="Unassembled WGS sequence"/>
</dbReference>
<sequence>MVERNSLKQVLLFQVNERTKFTWQMKIKKHVKQETIVYSDCWKGYYDLEKKGFEHKTINNRKWFKYPNTVMHTNTIEGSWSAVKAFVLYKCMKRKLINPYLVRYKLVKNYKRHSLTDCMKLLFNQNLNNKNLLYYFFLLIISKPTFWD</sequence>
<evidence type="ECO:0000259" key="1">
    <source>
        <dbReference type="Pfam" id="PF12762"/>
    </source>
</evidence>
<dbReference type="EMBL" id="JPQZ01000072">
    <property type="protein sequence ID" value="KKO74434.1"/>
    <property type="molecule type" value="Genomic_DNA"/>
</dbReference>
<dbReference type="PANTHER" id="PTHR47163">
    <property type="entry name" value="DDE_TNP_IS1595 DOMAIN-CONTAINING PROTEIN"/>
    <property type="match status" value="1"/>
</dbReference>
<evidence type="ECO:0000313" key="2">
    <source>
        <dbReference type="EMBL" id="KKO74434.1"/>
    </source>
</evidence>